<accession>A0A4R0GN28</accession>
<evidence type="ECO:0000256" key="2">
    <source>
        <dbReference type="SAM" id="Phobius"/>
    </source>
</evidence>
<feature type="region of interest" description="Disordered" evidence="1">
    <location>
        <begin position="48"/>
        <end position="112"/>
    </location>
</feature>
<dbReference type="OrthoDB" id="3399438at2"/>
<dbReference type="Proteomes" id="UP000292274">
    <property type="component" value="Unassembled WGS sequence"/>
</dbReference>
<keyword evidence="2" id="KW-0472">Membrane</keyword>
<gene>
    <name evidence="3" type="ORF">E0H26_07765</name>
</gene>
<proteinExistence type="predicted"/>
<feature type="transmembrane region" description="Helical" evidence="2">
    <location>
        <begin position="24"/>
        <end position="47"/>
    </location>
</feature>
<organism evidence="3 4">
    <name type="scientific">Micromonospora zingiberis</name>
    <dbReference type="NCBI Taxonomy" id="2053011"/>
    <lineage>
        <taxon>Bacteria</taxon>
        <taxon>Bacillati</taxon>
        <taxon>Actinomycetota</taxon>
        <taxon>Actinomycetes</taxon>
        <taxon>Micromonosporales</taxon>
        <taxon>Micromonosporaceae</taxon>
        <taxon>Micromonospora</taxon>
    </lineage>
</organism>
<evidence type="ECO:0000313" key="3">
    <source>
        <dbReference type="EMBL" id="TCB98287.1"/>
    </source>
</evidence>
<reference evidence="3 4" key="1">
    <citation type="submission" date="2019-02" db="EMBL/GenBank/DDBJ databases">
        <title>Jishengella sp. nov., isolated from a root of Zingiber montanum.</title>
        <authorList>
            <person name="Kuncharoen N."/>
            <person name="Kudo T."/>
            <person name="Masahiro Y."/>
            <person name="Ohkuma M."/>
            <person name="Tanasupawat S."/>
        </authorList>
    </citation>
    <scope>NUCLEOTIDE SEQUENCE [LARGE SCALE GENOMIC DNA]</scope>
    <source>
        <strain evidence="3 4">PLAI 1-1</strain>
    </source>
</reference>
<feature type="compositionally biased region" description="Polar residues" evidence="1">
    <location>
        <begin position="410"/>
        <end position="426"/>
    </location>
</feature>
<name>A0A4R0GN28_9ACTN</name>
<keyword evidence="4" id="KW-1185">Reference proteome</keyword>
<feature type="compositionally biased region" description="Basic and acidic residues" evidence="1">
    <location>
        <begin position="83"/>
        <end position="112"/>
    </location>
</feature>
<feature type="compositionally biased region" description="Basic and acidic residues" evidence="1">
    <location>
        <begin position="201"/>
        <end position="211"/>
    </location>
</feature>
<evidence type="ECO:0000313" key="4">
    <source>
        <dbReference type="Proteomes" id="UP000292274"/>
    </source>
</evidence>
<keyword evidence="2" id="KW-1133">Transmembrane helix</keyword>
<evidence type="ECO:0000256" key="1">
    <source>
        <dbReference type="SAM" id="MobiDB-lite"/>
    </source>
</evidence>
<dbReference type="EMBL" id="SJJR01000004">
    <property type="protein sequence ID" value="TCB98287.1"/>
    <property type="molecule type" value="Genomic_DNA"/>
</dbReference>
<dbReference type="SUPFAM" id="SSF51126">
    <property type="entry name" value="Pectin lyase-like"/>
    <property type="match status" value="1"/>
</dbReference>
<feature type="compositionally biased region" description="Polar residues" evidence="1">
    <location>
        <begin position="58"/>
        <end position="71"/>
    </location>
</feature>
<feature type="region of interest" description="Disordered" evidence="1">
    <location>
        <begin position="201"/>
        <end position="223"/>
    </location>
</feature>
<feature type="region of interest" description="Disordered" evidence="1">
    <location>
        <begin position="1"/>
        <end position="20"/>
    </location>
</feature>
<protein>
    <submittedName>
        <fullName evidence="3">Right-handed parallel beta-helix repeat-containing protein</fullName>
    </submittedName>
</protein>
<keyword evidence="2" id="KW-0812">Transmembrane</keyword>
<dbReference type="AlphaFoldDB" id="A0A4R0GN28"/>
<comment type="caution">
    <text evidence="3">The sequence shown here is derived from an EMBL/GenBank/DDBJ whole genome shotgun (WGS) entry which is preliminary data.</text>
</comment>
<feature type="region of interest" description="Disordered" evidence="1">
    <location>
        <begin position="399"/>
        <end position="428"/>
    </location>
</feature>
<dbReference type="InterPro" id="IPR011050">
    <property type="entry name" value="Pectin_lyase_fold/virulence"/>
</dbReference>
<sequence length="575" mass="58402">MSNDLTTPSGEAPMAPPRRGRRKLWVAAGVAGLTGVVGLAAVGGLAARNQKSGERHQASNTQASAPKQNVSDAGEAEETGGEESGKGDQSDRDDRSGKGKGSGGRERVKEVPCDTDKLIDAITVANRTDGATLKLAEHCTYTLTRHDEWGNGLPRINQPITLKGDKTRIERDPTAKPFRILNVGPGGELTLKGLTIKGGQLKDDKKKDYSKPRVRWGSAPNGAEVAPAAPNAAAAGATPNAAAAGVTSNAAAAEATVAATGPAATTAVTPGTEAGAQATPTGPHGHTPTEGAGLLVHQGGRAVVVDSTFVQNHAAGDGGAIANFGATRIDETLIERNSAGGVGGGIFNAGVLNLERSKVSQNSAEDGGGGVANGTPDKPYGVEGGTVYIFKSKISQNRTAGDGGGLADNRGTTSASHSEFTDNTAGSDVGGVLANEDSQLTLKDVVVARNSTQGRAGGIGIGEGTKAVIEHSTIKENVSDGNGGGIYNFGSTVLRDTDVLANQAVGKYAQAGGIFNDGGEVSLIRSKVAFNFSTKKPGGIFTNNDRVDIDSKSTVVDNRPTNCLGSPVIPDRCFG</sequence>